<evidence type="ECO:0000259" key="2">
    <source>
        <dbReference type="Pfam" id="PF24800"/>
    </source>
</evidence>
<feature type="domain" description="DUF7702" evidence="2">
    <location>
        <begin position="7"/>
        <end position="91"/>
    </location>
</feature>
<keyword evidence="1" id="KW-1133">Transmembrane helix</keyword>
<feature type="transmembrane region" description="Helical" evidence="1">
    <location>
        <begin position="166"/>
        <end position="188"/>
    </location>
</feature>
<dbReference type="InParanoid" id="A0A2T3AYQ7"/>
<reference evidence="3 4" key="1">
    <citation type="journal article" date="2018" name="New Phytol.">
        <title>Comparative genomics and transcriptomics depict ericoid mycorrhizal fungi as versatile saprotrophs and plant mutualists.</title>
        <authorList>
            <person name="Martino E."/>
            <person name="Morin E."/>
            <person name="Grelet G.A."/>
            <person name="Kuo A."/>
            <person name="Kohler A."/>
            <person name="Daghino S."/>
            <person name="Barry K.W."/>
            <person name="Cichocki N."/>
            <person name="Clum A."/>
            <person name="Dockter R.B."/>
            <person name="Hainaut M."/>
            <person name="Kuo R.C."/>
            <person name="LaButti K."/>
            <person name="Lindahl B.D."/>
            <person name="Lindquist E.A."/>
            <person name="Lipzen A."/>
            <person name="Khouja H.R."/>
            <person name="Magnuson J."/>
            <person name="Murat C."/>
            <person name="Ohm R.A."/>
            <person name="Singer S.W."/>
            <person name="Spatafora J.W."/>
            <person name="Wang M."/>
            <person name="Veneault-Fourrey C."/>
            <person name="Henrissat B."/>
            <person name="Grigoriev I.V."/>
            <person name="Martin F.M."/>
            <person name="Perotto S."/>
        </authorList>
    </citation>
    <scope>NUCLEOTIDE SEQUENCE [LARGE SCALE GENOMIC DNA]</scope>
    <source>
        <strain evidence="3 4">ATCC 22711</strain>
    </source>
</reference>
<keyword evidence="4" id="KW-1185">Reference proteome</keyword>
<gene>
    <name evidence="3" type="ORF">M430DRAFT_20505</name>
</gene>
<dbReference type="Pfam" id="PF24800">
    <property type="entry name" value="DUF7702"/>
    <property type="match status" value="1"/>
</dbReference>
<evidence type="ECO:0000313" key="3">
    <source>
        <dbReference type="EMBL" id="PSS15199.1"/>
    </source>
</evidence>
<name>A0A2T3AYQ7_AMORE</name>
<dbReference type="GeneID" id="36572393"/>
<organism evidence="3 4">
    <name type="scientific">Amorphotheca resinae ATCC 22711</name>
    <dbReference type="NCBI Taxonomy" id="857342"/>
    <lineage>
        <taxon>Eukaryota</taxon>
        <taxon>Fungi</taxon>
        <taxon>Dikarya</taxon>
        <taxon>Ascomycota</taxon>
        <taxon>Pezizomycotina</taxon>
        <taxon>Leotiomycetes</taxon>
        <taxon>Helotiales</taxon>
        <taxon>Amorphothecaceae</taxon>
        <taxon>Amorphotheca</taxon>
    </lineage>
</organism>
<dbReference type="InterPro" id="IPR056119">
    <property type="entry name" value="DUF7702"/>
</dbReference>
<dbReference type="PANTHER" id="PTHR42109:SF2">
    <property type="entry name" value="INTEGRAL MEMBRANE PROTEIN"/>
    <property type="match status" value="1"/>
</dbReference>
<feature type="transmembrane region" description="Helical" evidence="1">
    <location>
        <begin position="33"/>
        <end position="51"/>
    </location>
</feature>
<evidence type="ECO:0000313" key="4">
    <source>
        <dbReference type="Proteomes" id="UP000241818"/>
    </source>
</evidence>
<keyword evidence="1" id="KW-0812">Transmembrane</keyword>
<dbReference type="EMBL" id="KZ679013">
    <property type="protein sequence ID" value="PSS15199.1"/>
    <property type="molecule type" value="Genomic_DNA"/>
</dbReference>
<dbReference type="STRING" id="857342.A0A2T3AYQ7"/>
<accession>A0A2T3AYQ7</accession>
<feature type="transmembrane region" description="Helical" evidence="1">
    <location>
        <begin position="93"/>
        <end position="114"/>
    </location>
</feature>
<dbReference type="PANTHER" id="PTHR42109">
    <property type="entry name" value="UNPLACED GENOMIC SCAFFOLD UM_SCAF_CONTIG_1.265, WHOLE GENOME SHOTGUN SEQUENCE"/>
    <property type="match status" value="1"/>
</dbReference>
<dbReference type="AlphaFoldDB" id="A0A2T3AYQ7"/>
<sequence length="189" mass="20904">MVPFQLQTCVYIPVFILTIIVVVRQGFQKQLGWIYLAILCAIRLVGAGFRIESVHNPTNKTDIEWSAILQSVGLSRLLMASMGLLKRIKDTEIGVMIFLVIYLLLSPLIVITLRDVGTAPRGERRIYFAVLGAIPLLGVRLLRSLLAAFSNNSTFSITGGKPSVQLFMATLKEFVIVVFYTPAGLTVAY</sequence>
<dbReference type="Proteomes" id="UP000241818">
    <property type="component" value="Unassembled WGS sequence"/>
</dbReference>
<dbReference type="OrthoDB" id="2560628at2759"/>
<evidence type="ECO:0000256" key="1">
    <source>
        <dbReference type="SAM" id="Phobius"/>
    </source>
</evidence>
<proteinExistence type="predicted"/>
<feature type="transmembrane region" description="Helical" evidence="1">
    <location>
        <begin position="9"/>
        <end position="27"/>
    </location>
</feature>
<dbReference type="RefSeq" id="XP_024719798.1">
    <property type="nucleotide sequence ID" value="XM_024864312.1"/>
</dbReference>
<protein>
    <recommendedName>
        <fullName evidence="2">DUF7702 domain-containing protein</fullName>
    </recommendedName>
</protein>
<feature type="transmembrane region" description="Helical" evidence="1">
    <location>
        <begin position="126"/>
        <end position="146"/>
    </location>
</feature>
<keyword evidence="1" id="KW-0472">Membrane</keyword>